<keyword evidence="2" id="KW-1133">Transmembrane helix</keyword>
<dbReference type="InterPro" id="IPR000160">
    <property type="entry name" value="GGDEF_dom"/>
</dbReference>
<feature type="transmembrane region" description="Helical" evidence="2">
    <location>
        <begin position="139"/>
        <end position="160"/>
    </location>
</feature>
<dbReference type="EMBL" id="JARYZI010000015">
    <property type="protein sequence ID" value="MDH8679672.1"/>
    <property type="molecule type" value="Genomic_DNA"/>
</dbReference>
<feature type="transmembrane region" description="Helical" evidence="2">
    <location>
        <begin position="166"/>
        <end position="186"/>
    </location>
</feature>
<dbReference type="Proteomes" id="UP001158045">
    <property type="component" value="Unassembled WGS sequence"/>
</dbReference>
<dbReference type="InterPro" id="IPR000014">
    <property type="entry name" value="PAS"/>
</dbReference>
<evidence type="ECO:0000313" key="4">
    <source>
        <dbReference type="EMBL" id="MDH8679672.1"/>
    </source>
</evidence>
<feature type="transmembrane region" description="Helical" evidence="2">
    <location>
        <begin position="32"/>
        <end position="49"/>
    </location>
</feature>
<keyword evidence="4" id="KW-0808">Transferase</keyword>
<dbReference type="GO" id="GO:0052621">
    <property type="term" value="F:diguanylate cyclase activity"/>
    <property type="evidence" value="ECO:0007669"/>
    <property type="project" value="UniProtKB-EC"/>
</dbReference>
<feature type="transmembrane region" description="Helical" evidence="2">
    <location>
        <begin position="55"/>
        <end position="77"/>
    </location>
</feature>
<feature type="transmembrane region" description="Helical" evidence="2">
    <location>
        <begin position="114"/>
        <end position="132"/>
    </location>
</feature>
<feature type="domain" description="GGDEF" evidence="3">
    <location>
        <begin position="396"/>
        <end position="525"/>
    </location>
</feature>
<organism evidence="4 5">
    <name type="scientific">Fusibacter bizertensis</name>
    <dbReference type="NCBI Taxonomy" id="1488331"/>
    <lineage>
        <taxon>Bacteria</taxon>
        <taxon>Bacillati</taxon>
        <taxon>Bacillota</taxon>
        <taxon>Clostridia</taxon>
        <taxon>Eubacteriales</taxon>
        <taxon>Eubacteriales Family XII. Incertae Sedis</taxon>
        <taxon>Fusibacter</taxon>
    </lineage>
</organism>
<evidence type="ECO:0000256" key="2">
    <source>
        <dbReference type="SAM" id="Phobius"/>
    </source>
</evidence>
<dbReference type="PANTHER" id="PTHR44757">
    <property type="entry name" value="DIGUANYLATE CYCLASE DGCP"/>
    <property type="match status" value="1"/>
</dbReference>
<dbReference type="EC" id="2.7.7.65" evidence="4"/>
<dbReference type="PROSITE" id="PS50887">
    <property type="entry name" value="GGDEF"/>
    <property type="match status" value="1"/>
</dbReference>
<name>A0ABT6NGV6_9FIRM</name>
<keyword evidence="2" id="KW-0812">Transmembrane</keyword>
<dbReference type="InterPro" id="IPR029787">
    <property type="entry name" value="Nucleotide_cyclase"/>
</dbReference>
<dbReference type="SMART" id="SM00267">
    <property type="entry name" value="GGDEF"/>
    <property type="match status" value="1"/>
</dbReference>
<feature type="coiled-coil region" evidence="1">
    <location>
        <begin position="197"/>
        <end position="245"/>
    </location>
</feature>
<comment type="caution">
    <text evidence="4">The sequence shown here is derived from an EMBL/GenBank/DDBJ whole genome shotgun (WGS) entry which is preliminary data.</text>
</comment>
<keyword evidence="5" id="KW-1185">Reference proteome</keyword>
<accession>A0ABT6NGV6</accession>
<dbReference type="SUPFAM" id="SSF55073">
    <property type="entry name" value="Nucleotide cyclase"/>
    <property type="match status" value="1"/>
</dbReference>
<protein>
    <submittedName>
        <fullName evidence="4">Sensor domain-containing diguanylate cyclase</fullName>
        <ecNumber evidence="4">2.7.7.65</ecNumber>
    </submittedName>
</protein>
<dbReference type="SUPFAM" id="SSF55785">
    <property type="entry name" value="PYP-like sensor domain (PAS domain)"/>
    <property type="match status" value="1"/>
</dbReference>
<sequence>MLNLFKLTYTDPGMECEYRIKTSEKNIIQHRFLYALSIPFYLVFALVDISEVQNLLAFFWIVRFGIYTPIALLALLATLSPKYPRYNQLIMWIVAFTGAVGMLVLTFAGSSLGFYSYKYGFLFAIVFFTILARLRFVNVIIGIVPLVILYWVTSIIYPVIPSDVNFDSLILFVCVMIMGLIATYFFEYSERRQFFYQKLLEKESLKVSQLNDELENKVIQRTQLLNNANKKLMSLNEKISASEYTFRMLFDESIDAILLEDSGKIINCNISLLKLMGYEQKGDLIGKRLWSFYDTNDEGDTEGLKRAVENYENQEDLNFKWWMKTKTQQSFLADIRVTRVLIDGKKVSHLLIRDITERFELEQKMEYLSYHDQLTGLYNRRFFIEELTRLDVERNLPITLIFADVNGLKLINDSFGHSAGDELLQRVAEVMKEVFRADEIISRLGGDEFVVLLPKTNSEEGAAMLERIKNQTESMEINNIHISVAFGHATKVQSDDSMTETLEQAEKRMYQMKNIEAEQVRAKLIQGITLWKRQFDEE</sequence>
<keyword evidence="4" id="KW-0548">Nucleotidyltransferase</keyword>
<dbReference type="NCBIfam" id="TIGR00254">
    <property type="entry name" value="GGDEF"/>
    <property type="match status" value="1"/>
</dbReference>
<reference evidence="4 5" key="1">
    <citation type="submission" date="2023-04" db="EMBL/GenBank/DDBJ databases">
        <title>Fusibacter bizertensis strain WBS, isolated from littoral bottom sediments of the Arctic seas - biochemical and genomic analysis.</title>
        <authorList>
            <person name="Brioukhanov A.L."/>
        </authorList>
    </citation>
    <scope>NUCLEOTIDE SEQUENCE [LARGE SCALE GENOMIC DNA]</scope>
    <source>
        <strain evidence="4 5">WBS</strain>
    </source>
</reference>
<dbReference type="PANTHER" id="PTHR44757:SF2">
    <property type="entry name" value="BIOFILM ARCHITECTURE MAINTENANCE PROTEIN MBAA"/>
    <property type="match status" value="1"/>
</dbReference>
<keyword evidence="1" id="KW-0175">Coiled coil</keyword>
<gene>
    <name evidence="4" type="ORF">QE109_16055</name>
</gene>
<dbReference type="InterPro" id="IPR035965">
    <property type="entry name" value="PAS-like_dom_sf"/>
</dbReference>
<dbReference type="CDD" id="cd01949">
    <property type="entry name" value="GGDEF"/>
    <property type="match status" value="1"/>
</dbReference>
<dbReference type="NCBIfam" id="TIGR00229">
    <property type="entry name" value="sensory_box"/>
    <property type="match status" value="1"/>
</dbReference>
<feature type="transmembrane region" description="Helical" evidence="2">
    <location>
        <begin position="89"/>
        <end position="108"/>
    </location>
</feature>
<dbReference type="RefSeq" id="WP_281095568.1">
    <property type="nucleotide sequence ID" value="NZ_JARYZI010000015.1"/>
</dbReference>
<dbReference type="Pfam" id="PF13426">
    <property type="entry name" value="PAS_9"/>
    <property type="match status" value="1"/>
</dbReference>
<dbReference type="InterPro" id="IPR052155">
    <property type="entry name" value="Biofilm_reg_signaling"/>
</dbReference>
<proteinExistence type="predicted"/>
<dbReference type="CDD" id="cd00130">
    <property type="entry name" value="PAS"/>
    <property type="match status" value="1"/>
</dbReference>
<evidence type="ECO:0000313" key="5">
    <source>
        <dbReference type="Proteomes" id="UP001158045"/>
    </source>
</evidence>
<keyword evidence="2" id="KW-0472">Membrane</keyword>
<evidence type="ECO:0000259" key="3">
    <source>
        <dbReference type="PROSITE" id="PS50887"/>
    </source>
</evidence>
<dbReference type="Gene3D" id="3.30.70.270">
    <property type="match status" value="1"/>
</dbReference>
<evidence type="ECO:0000256" key="1">
    <source>
        <dbReference type="SAM" id="Coils"/>
    </source>
</evidence>
<dbReference type="Pfam" id="PF00990">
    <property type="entry name" value="GGDEF"/>
    <property type="match status" value="1"/>
</dbReference>
<dbReference type="InterPro" id="IPR043128">
    <property type="entry name" value="Rev_trsase/Diguanyl_cyclase"/>
</dbReference>
<dbReference type="Gene3D" id="3.30.450.20">
    <property type="entry name" value="PAS domain"/>
    <property type="match status" value="1"/>
</dbReference>